<dbReference type="Proteomes" id="UP001165060">
    <property type="component" value="Unassembled WGS sequence"/>
</dbReference>
<reference evidence="2 3" key="1">
    <citation type="journal article" date="2023" name="Commun. Biol.">
        <title>Genome analysis of Parmales, the sister group of diatoms, reveals the evolutionary specialization of diatoms from phago-mixotrophs to photoautotrophs.</title>
        <authorList>
            <person name="Ban H."/>
            <person name="Sato S."/>
            <person name="Yoshikawa S."/>
            <person name="Yamada K."/>
            <person name="Nakamura Y."/>
            <person name="Ichinomiya M."/>
            <person name="Sato N."/>
            <person name="Blanc-Mathieu R."/>
            <person name="Endo H."/>
            <person name="Kuwata A."/>
            <person name="Ogata H."/>
        </authorList>
    </citation>
    <scope>NUCLEOTIDE SEQUENCE [LARGE SCALE GENOMIC DNA]</scope>
</reference>
<dbReference type="InterPro" id="IPR011009">
    <property type="entry name" value="Kinase-like_dom_sf"/>
</dbReference>
<dbReference type="Gene3D" id="1.10.510.10">
    <property type="entry name" value="Transferase(Phosphotransferase) domain 1"/>
    <property type="match status" value="1"/>
</dbReference>
<evidence type="ECO:0000313" key="3">
    <source>
        <dbReference type="Proteomes" id="UP001165060"/>
    </source>
</evidence>
<dbReference type="EMBL" id="BRYB01001333">
    <property type="protein sequence ID" value="GMI23445.1"/>
    <property type="molecule type" value="Genomic_DNA"/>
</dbReference>
<dbReference type="SMART" id="SM00220">
    <property type="entry name" value="S_TKc"/>
    <property type="match status" value="1"/>
</dbReference>
<dbReference type="InterPro" id="IPR000719">
    <property type="entry name" value="Prot_kinase_dom"/>
</dbReference>
<dbReference type="Pfam" id="PF07714">
    <property type="entry name" value="PK_Tyr_Ser-Thr"/>
    <property type="match status" value="1"/>
</dbReference>
<gene>
    <name evidence="2" type="ORF">TeGR_g13797</name>
</gene>
<name>A0ABQ6MCB4_9STRA</name>
<dbReference type="SUPFAM" id="SSF56112">
    <property type="entry name" value="Protein kinase-like (PK-like)"/>
    <property type="match status" value="1"/>
</dbReference>
<dbReference type="PROSITE" id="PS00108">
    <property type="entry name" value="PROTEIN_KINASE_ST"/>
    <property type="match status" value="1"/>
</dbReference>
<proteinExistence type="predicted"/>
<dbReference type="PANTHER" id="PTHR44329">
    <property type="entry name" value="SERINE/THREONINE-PROTEIN KINASE TNNI3K-RELATED"/>
    <property type="match status" value="1"/>
</dbReference>
<dbReference type="InterPro" id="IPR051681">
    <property type="entry name" value="Ser/Thr_Kinases-Pseudokinases"/>
</dbReference>
<sequence length="277" mass="31474">PPPLVAQVDKDNMNRFKAEILLLSQLHHPNVCQLLGAAWEAPHLAIVLEFAHNGDLQAFLRKYNQRVKWGDSRNSRYGSRLKFIRGVAHGMRYLHNRAKPIMHRDLKLENCLVTDFMCCKLTDFGESRGSIEMDDEDGANLTMVGTPFFIAPEIVNGDHYSVKCDVFSFAILLCCIGVKDGDAKKVFSTQLRDGQALTKVQAARLRGMHISNKHLKGWRADLDSFMWPDSMVTLIKRCWDGDAERRPAFEEICTSVEKWTPEEFGEDTAEKRSTSSK</sequence>
<comment type="caution">
    <text evidence="2">The sequence shown here is derived from an EMBL/GenBank/DDBJ whole genome shotgun (WGS) entry which is preliminary data.</text>
</comment>
<protein>
    <recommendedName>
        <fullName evidence="1">Protein kinase domain-containing protein</fullName>
    </recommendedName>
</protein>
<dbReference type="InterPro" id="IPR001245">
    <property type="entry name" value="Ser-Thr/Tyr_kinase_cat_dom"/>
</dbReference>
<accession>A0ABQ6MCB4</accession>
<dbReference type="PROSITE" id="PS50011">
    <property type="entry name" value="PROTEIN_KINASE_DOM"/>
    <property type="match status" value="1"/>
</dbReference>
<feature type="non-terminal residue" evidence="2">
    <location>
        <position position="1"/>
    </location>
</feature>
<dbReference type="PIRSF" id="PIRSF000654">
    <property type="entry name" value="Integrin-linked_kinase"/>
    <property type="match status" value="1"/>
</dbReference>
<organism evidence="2 3">
    <name type="scientific">Tetraparma gracilis</name>
    <dbReference type="NCBI Taxonomy" id="2962635"/>
    <lineage>
        <taxon>Eukaryota</taxon>
        <taxon>Sar</taxon>
        <taxon>Stramenopiles</taxon>
        <taxon>Ochrophyta</taxon>
        <taxon>Bolidophyceae</taxon>
        <taxon>Parmales</taxon>
        <taxon>Triparmaceae</taxon>
        <taxon>Tetraparma</taxon>
    </lineage>
</organism>
<evidence type="ECO:0000313" key="2">
    <source>
        <dbReference type="EMBL" id="GMI23445.1"/>
    </source>
</evidence>
<evidence type="ECO:0000259" key="1">
    <source>
        <dbReference type="PROSITE" id="PS50011"/>
    </source>
</evidence>
<feature type="domain" description="Protein kinase" evidence="1">
    <location>
        <begin position="1"/>
        <end position="260"/>
    </location>
</feature>
<dbReference type="InterPro" id="IPR008271">
    <property type="entry name" value="Ser/Thr_kinase_AS"/>
</dbReference>
<keyword evidence="3" id="KW-1185">Reference proteome</keyword>